<dbReference type="InterPro" id="IPR053716">
    <property type="entry name" value="Flag_assembly_chemotaxis_eff"/>
</dbReference>
<sequence>MKKFRFPLRSVATVRSMIELRAREQFSRAVQASVAAEKKLIEQRARVSELESILRSGRLTRFLAADQATFMAALKDETAIITKFTADLNSARREMESARQAWLESRRDVRVIENLEQKARTAHLHEVERENQAAMDDRTGAMVARASFNLT</sequence>
<evidence type="ECO:0000256" key="10">
    <source>
        <dbReference type="ARBA" id="ARBA00023225"/>
    </source>
</evidence>
<dbReference type="EMBL" id="CP023344">
    <property type="protein sequence ID" value="ATC63671.1"/>
    <property type="molecule type" value="Genomic_DNA"/>
</dbReference>
<keyword evidence="10" id="KW-1006">Bacterial flagellum protein export</keyword>
<organism evidence="11 12">
    <name type="scientific">Nibricoccus aquaticus</name>
    <dbReference type="NCBI Taxonomy" id="2576891"/>
    <lineage>
        <taxon>Bacteria</taxon>
        <taxon>Pseudomonadati</taxon>
        <taxon>Verrucomicrobiota</taxon>
        <taxon>Opitutia</taxon>
        <taxon>Opitutales</taxon>
        <taxon>Opitutaceae</taxon>
        <taxon>Nibricoccus</taxon>
    </lineage>
</organism>
<proteinExistence type="inferred from homology"/>
<evidence type="ECO:0000313" key="12">
    <source>
        <dbReference type="Proteomes" id="UP000217265"/>
    </source>
</evidence>
<evidence type="ECO:0000313" key="11">
    <source>
        <dbReference type="EMBL" id="ATC63671.1"/>
    </source>
</evidence>
<keyword evidence="9" id="KW-0472">Membrane</keyword>
<keyword evidence="5" id="KW-1003">Cell membrane</keyword>
<evidence type="ECO:0000256" key="7">
    <source>
        <dbReference type="ARBA" id="ARBA00022795"/>
    </source>
</evidence>
<evidence type="ECO:0000256" key="6">
    <source>
        <dbReference type="ARBA" id="ARBA00022500"/>
    </source>
</evidence>
<keyword evidence="4" id="KW-0813">Transport</keyword>
<comment type="similarity">
    <text evidence="2">Belongs to the FliJ family.</text>
</comment>
<evidence type="ECO:0000256" key="8">
    <source>
        <dbReference type="ARBA" id="ARBA00022927"/>
    </source>
</evidence>
<dbReference type="InterPro" id="IPR012823">
    <property type="entry name" value="Flagell_FliJ"/>
</dbReference>
<dbReference type="Gene3D" id="1.10.287.1700">
    <property type="match status" value="1"/>
</dbReference>
<dbReference type="GO" id="GO:0071973">
    <property type="term" value="P:bacterial-type flagellum-dependent cell motility"/>
    <property type="evidence" value="ECO:0007669"/>
    <property type="project" value="InterPro"/>
</dbReference>
<dbReference type="Pfam" id="PF02050">
    <property type="entry name" value="FliJ"/>
    <property type="match status" value="1"/>
</dbReference>
<dbReference type="Proteomes" id="UP000217265">
    <property type="component" value="Chromosome"/>
</dbReference>
<dbReference type="RefSeq" id="WP_096055303.1">
    <property type="nucleotide sequence ID" value="NZ_CP023344.1"/>
</dbReference>
<dbReference type="GO" id="GO:0044781">
    <property type="term" value="P:bacterial-type flagellum organization"/>
    <property type="evidence" value="ECO:0007669"/>
    <property type="project" value="UniProtKB-KW"/>
</dbReference>
<keyword evidence="6" id="KW-0145">Chemotaxis</keyword>
<evidence type="ECO:0000256" key="3">
    <source>
        <dbReference type="ARBA" id="ARBA00020392"/>
    </source>
</evidence>
<name>A0A290QH43_9BACT</name>
<dbReference type="GO" id="GO:0005886">
    <property type="term" value="C:plasma membrane"/>
    <property type="evidence" value="ECO:0007669"/>
    <property type="project" value="UniProtKB-SubCell"/>
</dbReference>
<keyword evidence="8" id="KW-0653">Protein transport</keyword>
<dbReference type="GO" id="GO:0006935">
    <property type="term" value="P:chemotaxis"/>
    <property type="evidence" value="ECO:0007669"/>
    <property type="project" value="UniProtKB-KW"/>
</dbReference>
<keyword evidence="7" id="KW-1005">Bacterial flagellum biogenesis</keyword>
<dbReference type="KEGG" id="vbh:CMV30_06730"/>
<evidence type="ECO:0000256" key="5">
    <source>
        <dbReference type="ARBA" id="ARBA00022475"/>
    </source>
</evidence>
<keyword evidence="12" id="KW-1185">Reference proteome</keyword>
<protein>
    <recommendedName>
        <fullName evidence="3">Flagellar FliJ protein</fullName>
    </recommendedName>
</protein>
<evidence type="ECO:0000256" key="2">
    <source>
        <dbReference type="ARBA" id="ARBA00010004"/>
    </source>
</evidence>
<reference evidence="11 12" key="1">
    <citation type="submission" date="2017-09" db="EMBL/GenBank/DDBJ databases">
        <title>Complete genome sequence of Verrucomicrobial strain HZ-65, isolated from freshwater.</title>
        <authorList>
            <person name="Choi A."/>
        </authorList>
    </citation>
    <scope>NUCLEOTIDE SEQUENCE [LARGE SCALE GENOMIC DNA]</scope>
    <source>
        <strain evidence="11 12">HZ-65</strain>
    </source>
</reference>
<evidence type="ECO:0000256" key="9">
    <source>
        <dbReference type="ARBA" id="ARBA00023136"/>
    </source>
</evidence>
<dbReference type="OrthoDB" id="196584at2"/>
<accession>A0A290QH43</accession>
<dbReference type="AlphaFoldDB" id="A0A290QH43"/>
<dbReference type="GO" id="GO:0015031">
    <property type="term" value="P:protein transport"/>
    <property type="evidence" value="ECO:0007669"/>
    <property type="project" value="UniProtKB-KW"/>
</dbReference>
<comment type="subcellular location">
    <subcellularLocation>
        <location evidence="1">Cell membrane</location>
        <topology evidence="1">Peripheral membrane protein</topology>
        <orientation evidence="1">Cytoplasmic side</orientation>
    </subcellularLocation>
</comment>
<dbReference type="GO" id="GO:0009288">
    <property type="term" value="C:bacterial-type flagellum"/>
    <property type="evidence" value="ECO:0007669"/>
    <property type="project" value="InterPro"/>
</dbReference>
<gene>
    <name evidence="11" type="ORF">CMV30_06730</name>
</gene>
<evidence type="ECO:0000256" key="1">
    <source>
        <dbReference type="ARBA" id="ARBA00004413"/>
    </source>
</evidence>
<evidence type="ECO:0000256" key="4">
    <source>
        <dbReference type="ARBA" id="ARBA00022448"/>
    </source>
</evidence>